<evidence type="ECO:0000256" key="1">
    <source>
        <dbReference type="ARBA" id="ARBA00006271"/>
    </source>
</evidence>
<evidence type="ECO:0000256" key="3">
    <source>
        <dbReference type="ARBA" id="ARBA00022763"/>
    </source>
</evidence>
<feature type="domain" description="DNA mismatch repair proteins mutS family" evidence="11">
    <location>
        <begin position="512"/>
        <end position="528"/>
    </location>
</feature>
<reference evidence="12" key="2">
    <citation type="submission" date="2025-09" db="UniProtKB">
        <authorList>
            <consortium name="Ensembl"/>
        </authorList>
    </citation>
    <scope>IDENTIFICATION</scope>
</reference>
<dbReference type="InterPro" id="IPR007696">
    <property type="entry name" value="DNA_mismatch_repair_MutS_core"/>
</dbReference>
<dbReference type="InterPro" id="IPR027417">
    <property type="entry name" value="P-loop_NTPase"/>
</dbReference>
<evidence type="ECO:0000313" key="12">
    <source>
        <dbReference type="Ensembl" id="ENSEBUP00000017765.1"/>
    </source>
</evidence>
<evidence type="ECO:0000256" key="7">
    <source>
        <dbReference type="ARBA" id="ARBA00023254"/>
    </source>
</evidence>
<dbReference type="InterPro" id="IPR036187">
    <property type="entry name" value="DNA_mismatch_repair_MutS_sf"/>
</dbReference>
<evidence type="ECO:0000256" key="2">
    <source>
        <dbReference type="ARBA" id="ARBA00022741"/>
    </source>
</evidence>
<dbReference type="InterPro" id="IPR045076">
    <property type="entry name" value="MutS"/>
</dbReference>
<dbReference type="PANTHER" id="PTHR11361">
    <property type="entry name" value="DNA MISMATCH REPAIR PROTEIN MUTS FAMILY MEMBER"/>
    <property type="match status" value="1"/>
</dbReference>
<dbReference type="PIRSF" id="PIRSF005813">
    <property type="entry name" value="MSH2"/>
    <property type="match status" value="1"/>
</dbReference>
<dbReference type="SUPFAM" id="SSF48334">
    <property type="entry name" value="DNA repair protein MutS, domain III"/>
    <property type="match status" value="1"/>
</dbReference>
<protein>
    <recommendedName>
        <fullName evidence="9">MutS protein homolog 5</fullName>
    </recommendedName>
</protein>
<reference evidence="12" key="1">
    <citation type="submission" date="2025-08" db="UniProtKB">
        <authorList>
            <consortium name="Ensembl"/>
        </authorList>
    </citation>
    <scope>IDENTIFICATION</scope>
</reference>
<keyword evidence="13" id="KW-1185">Reference proteome</keyword>
<dbReference type="FunFam" id="3.40.50.300:FF:000820">
    <property type="entry name" value="MutS homolog 5 (E. coli)"/>
    <property type="match status" value="1"/>
</dbReference>
<evidence type="ECO:0000256" key="4">
    <source>
        <dbReference type="ARBA" id="ARBA00022840"/>
    </source>
</evidence>
<evidence type="ECO:0000256" key="8">
    <source>
        <dbReference type="ARBA" id="ARBA00057350"/>
    </source>
</evidence>
<keyword evidence="5" id="KW-0238">DNA-binding</keyword>
<dbReference type="InterPro" id="IPR011184">
    <property type="entry name" value="DNA_mismatch_repair_Msh2"/>
</dbReference>
<evidence type="ECO:0000256" key="5">
    <source>
        <dbReference type="ARBA" id="ARBA00023125"/>
    </source>
</evidence>
<evidence type="ECO:0000256" key="6">
    <source>
        <dbReference type="ARBA" id="ARBA00023204"/>
    </source>
</evidence>
<dbReference type="AlphaFoldDB" id="A0A8C4WXD4"/>
<evidence type="ECO:0000256" key="10">
    <source>
        <dbReference type="SAM" id="MobiDB-lite"/>
    </source>
</evidence>
<dbReference type="SMART" id="SM00534">
    <property type="entry name" value="MUTSac"/>
    <property type="match status" value="1"/>
</dbReference>
<dbReference type="SUPFAM" id="SSF52540">
    <property type="entry name" value="P-loop containing nucleoside triphosphate hydrolases"/>
    <property type="match status" value="1"/>
</dbReference>
<evidence type="ECO:0000256" key="9">
    <source>
        <dbReference type="ARBA" id="ARBA00071136"/>
    </source>
</evidence>
<name>A0A8C4WXD4_EPTBU</name>
<comment type="similarity">
    <text evidence="1">Belongs to the DNA mismatch repair MutS family.</text>
</comment>
<dbReference type="GO" id="GO:0006298">
    <property type="term" value="P:mismatch repair"/>
    <property type="evidence" value="ECO:0007669"/>
    <property type="project" value="InterPro"/>
</dbReference>
<evidence type="ECO:0000259" key="11">
    <source>
        <dbReference type="PROSITE" id="PS00486"/>
    </source>
</evidence>
<dbReference type="GeneTree" id="ENSGT00550000074977"/>
<dbReference type="FunFam" id="1.10.1420.10:FF:000008">
    <property type="entry name" value="MutS homolog 5 (E. coli)"/>
    <property type="match status" value="1"/>
</dbReference>
<dbReference type="Pfam" id="PF05192">
    <property type="entry name" value="MutS_III"/>
    <property type="match status" value="1"/>
</dbReference>
<dbReference type="Gene3D" id="1.10.1420.10">
    <property type="match status" value="1"/>
</dbReference>
<keyword evidence="3" id="KW-0227">DNA damage</keyword>
<dbReference type="PANTHER" id="PTHR11361:SF20">
    <property type="entry name" value="MUTS PROTEIN HOMOLOG 5"/>
    <property type="match status" value="1"/>
</dbReference>
<sequence>MPSNLSDVDINVYFSNIVPFDNFNMVCAIGGLLKYINRKRIGVELRPSNILAPITAFKIFHLKDIVYIDYDTYSSLQIFKCELHPSIHKIGCGGGKEGFSLYGILNRCRTRRGARLMKQWLKKPTQNFDELNMRLNVVQFFTEPQNAEMARNLQDSIKNIKNITARTMTRIGSSRCSVSEWKSLYKSIFYLNYIGDLCRTLPRDIVLFNRISVAFTEDLRYITSLIIDVMDLEESIMEDKFVVKCNVDPSLDEKKRTYLGLPGFLTRVAKEEMDNLDNRLKSCRLIYLPQIGFLLAIPRLPDIEINNFAVEGLDFMFASTHQVHYRTQRTQELDAMLGDVKCDIHDHEFEIMMKVYLEVESRTGILYQTLNLVAELDCLLALAAAASEYGYIRPCFTSEPVVRIKGGRHPLAELCVDMFVPNDLLSTGDGSKVKVVTGPNASGKSIYLKQVGLIVAMAFIGSFVPAEEVELGPLDGIYSRIHTCESMSLGLSTFAIELKQITSCLTESTENSLVLVDEFGKGTKEEHGLALLTSIMRFWLEQGTHCPHLILSTHFYDLVKENMLPNSNMLHYQTFDMVMENNEPVYLYQLKDGFTSFSHALHIAKKANCNAQMLERATQLFDMYKGNMDTLVLWNDEISDEELKRCESINKKFLELDLESDGDHVAVVAFLDKLADDDCTGMSTQHIPRPDQAEAAQSELSI</sequence>
<keyword evidence="2" id="KW-0547">Nucleotide-binding</keyword>
<dbReference type="GO" id="GO:0005634">
    <property type="term" value="C:nucleus"/>
    <property type="evidence" value="ECO:0007669"/>
    <property type="project" value="TreeGrafter"/>
</dbReference>
<organism evidence="12 13">
    <name type="scientific">Eptatretus burgeri</name>
    <name type="common">Inshore hagfish</name>
    <dbReference type="NCBI Taxonomy" id="7764"/>
    <lineage>
        <taxon>Eukaryota</taxon>
        <taxon>Metazoa</taxon>
        <taxon>Chordata</taxon>
        <taxon>Craniata</taxon>
        <taxon>Vertebrata</taxon>
        <taxon>Cyclostomata</taxon>
        <taxon>Myxini</taxon>
        <taxon>Myxiniformes</taxon>
        <taxon>Myxinidae</taxon>
        <taxon>Eptatretinae</taxon>
        <taxon>Eptatretus</taxon>
    </lineage>
</organism>
<keyword evidence="7" id="KW-0469">Meiosis</keyword>
<dbReference type="OMA" id="CSVYFMP"/>
<keyword evidence="4" id="KW-0067">ATP-binding</keyword>
<accession>A0A8C4WXD4</accession>
<evidence type="ECO:0000313" key="13">
    <source>
        <dbReference type="Proteomes" id="UP000694388"/>
    </source>
</evidence>
<comment type="function">
    <text evidence="8">Involved in DNA mismatch repair and meiotic recombination processes. Facilitates crossovers between homologs during meiosis.</text>
</comment>
<proteinExistence type="inferred from homology"/>
<dbReference type="GO" id="GO:0030983">
    <property type="term" value="F:mismatched DNA binding"/>
    <property type="evidence" value="ECO:0007669"/>
    <property type="project" value="InterPro"/>
</dbReference>
<dbReference type="SMART" id="SM00533">
    <property type="entry name" value="MUTSd"/>
    <property type="match status" value="1"/>
</dbReference>
<dbReference type="InterPro" id="IPR000432">
    <property type="entry name" value="DNA_mismatch_repair_MutS_C"/>
</dbReference>
<keyword evidence="6" id="KW-0234">DNA repair</keyword>
<dbReference type="GO" id="GO:0051026">
    <property type="term" value="P:chiasma assembly"/>
    <property type="evidence" value="ECO:0007669"/>
    <property type="project" value="TreeGrafter"/>
</dbReference>
<feature type="region of interest" description="Disordered" evidence="10">
    <location>
        <begin position="681"/>
        <end position="702"/>
    </location>
</feature>
<dbReference type="Gene3D" id="3.40.50.300">
    <property type="entry name" value="P-loop containing nucleotide triphosphate hydrolases"/>
    <property type="match status" value="1"/>
</dbReference>
<dbReference type="PROSITE" id="PS00486">
    <property type="entry name" value="DNA_MISMATCH_REPAIR_2"/>
    <property type="match status" value="1"/>
</dbReference>
<dbReference type="GO" id="GO:0005524">
    <property type="term" value="F:ATP binding"/>
    <property type="evidence" value="ECO:0007669"/>
    <property type="project" value="UniProtKB-KW"/>
</dbReference>
<dbReference type="Proteomes" id="UP000694388">
    <property type="component" value="Unplaced"/>
</dbReference>
<dbReference type="Ensembl" id="ENSEBUT00000018340.1">
    <property type="protein sequence ID" value="ENSEBUP00000017765.1"/>
    <property type="gene ID" value="ENSEBUG00000011104.1"/>
</dbReference>
<dbReference type="Pfam" id="PF00488">
    <property type="entry name" value="MutS_V"/>
    <property type="match status" value="1"/>
</dbReference>
<dbReference type="GO" id="GO:0140664">
    <property type="term" value="F:ATP-dependent DNA damage sensor activity"/>
    <property type="evidence" value="ECO:0007669"/>
    <property type="project" value="InterPro"/>
</dbReference>